<name>A0A1M5CH08_9FIRM</name>
<dbReference type="PANTHER" id="PTHR43679:SF2">
    <property type="entry name" value="OCTANOYL-[GCVH]:PROTEIN N-OCTANOYLTRANSFERASE"/>
    <property type="match status" value="1"/>
</dbReference>
<accession>A0A1M5CH08</accession>
<dbReference type="GO" id="GO:0009249">
    <property type="term" value="P:protein lipoylation"/>
    <property type="evidence" value="ECO:0007669"/>
    <property type="project" value="UniProtKB-ARBA"/>
</dbReference>
<dbReference type="Pfam" id="PF21948">
    <property type="entry name" value="LplA-B_cat"/>
    <property type="match status" value="1"/>
</dbReference>
<proteinExistence type="predicted"/>
<evidence type="ECO:0000313" key="3">
    <source>
        <dbReference type="Proteomes" id="UP000184196"/>
    </source>
</evidence>
<dbReference type="Gene3D" id="3.30.930.10">
    <property type="entry name" value="Bira Bifunctional Protein, Domain 2"/>
    <property type="match status" value="1"/>
</dbReference>
<dbReference type="AlphaFoldDB" id="A0A1M5CH08"/>
<dbReference type="InterPro" id="IPR004143">
    <property type="entry name" value="BPL_LPL_catalytic"/>
</dbReference>
<keyword evidence="2" id="KW-0436">Ligase</keyword>
<dbReference type="SUPFAM" id="SSF55681">
    <property type="entry name" value="Class II aaRS and biotin synthetases"/>
    <property type="match status" value="1"/>
</dbReference>
<dbReference type="GO" id="GO:0016874">
    <property type="term" value="F:ligase activity"/>
    <property type="evidence" value="ECO:0007669"/>
    <property type="project" value="UniProtKB-KW"/>
</dbReference>
<dbReference type="RefSeq" id="WP_207545663.1">
    <property type="nucleotide sequence ID" value="NZ_FQUW01000037.1"/>
</dbReference>
<dbReference type="PANTHER" id="PTHR43679">
    <property type="entry name" value="OCTANOYLTRANSFERASE LIPM-RELATED"/>
    <property type="match status" value="1"/>
</dbReference>
<dbReference type="CDD" id="cd16443">
    <property type="entry name" value="LplA"/>
    <property type="match status" value="1"/>
</dbReference>
<sequence length="292" mass="32476">MFVEKIEAALNSWPRRWRLLDTGAADGATNMAIDEAILIHHSRGEVPPTLRFYRWEPPTLSLGYFQNAQREVDYEACHRLGIGLVRRPTGGRAVLHDREVTYSVTISQKFLPGSVLETYRLLSQGLVLGLRLLGVEASLFNPDKTQRGLRSKLSAACFDTPSGYEVAVEGKKLVGSAQVRQRGTILQHGSLLLGIDEDKLFAVLAFPSESVRRRVKEAFAAKATALDRILSRVPAYDQVCCALARGFATALEIELIPAELTADERLTARKLAQDKYSCLNWHEQCKLNDISP</sequence>
<organism evidence="2 3">
    <name type="scientific">Desulfofundulus australicus DSM 11792</name>
    <dbReference type="NCBI Taxonomy" id="1121425"/>
    <lineage>
        <taxon>Bacteria</taxon>
        <taxon>Bacillati</taxon>
        <taxon>Bacillota</taxon>
        <taxon>Clostridia</taxon>
        <taxon>Eubacteriales</taxon>
        <taxon>Peptococcaceae</taxon>
        <taxon>Desulfofundulus</taxon>
    </lineage>
</organism>
<reference evidence="3" key="1">
    <citation type="submission" date="2016-11" db="EMBL/GenBank/DDBJ databases">
        <authorList>
            <person name="Varghese N."/>
            <person name="Submissions S."/>
        </authorList>
    </citation>
    <scope>NUCLEOTIDE SEQUENCE [LARGE SCALE GENOMIC DNA]</scope>
    <source>
        <strain evidence="3">DSM 11792</strain>
    </source>
</reference>
<dbReference type="GO" id="GO:0016740">
    <property type="term" value="F:transferase activity"/>
    <property type="evidence" value="ECO:0007669"/>
    <property type="project" value="UniProtKB-ARBA"/>
</dbReference>
<dbReference type="GO" id="GO:0140096">
    <property type="term" value="F:catalytic activity, acting on a protein"/>
    <property type="evidence" value="ECO:0007669"/>
    <property type="project" value="UniProtKB-ARBA"/>
</dbReference>
<keyword evidence="3" id="KW-1185">Reference proteome</keyword>
<dbReference type="InterPro" id="IPR050664">
    <property type="entry name" value="Octanoyltrans_LipM/LipL"/>
</dbReference>
<dbReference type="Proteomes" id="UP000184196">
    <property type="component" value="Unassembled WGS sequence"/>
</dbReference>
<dbReference type="PROSITE" id="PS51733">
    <property type="entry name" value="BPL_LPL_CATALYTIC"/>
    <property type="match status" value="1"/>
</dbReference>
<gene>
    <name evidence="2" type="ORF">SAMN02745218_02541</name>
</gene>
<dbReference type="EMBL" id="FQUW01000037">
    <property type="protein sequence ID" value="SHF54045.1"/>
    <property type="molecule type" value="Genomic_DNA"/>
</dbReference>
<protein>
    <submittedName>
        <fullName evidence="2">Lipoate-protein ligase A</fullName>
    </submittedName>
</protein>
<dbReference type="InterPro" id="IPR045864">
    <property type="entry name" value="aa-tRNA-synth_II/BPL/LPL"/>
</dbReference>
<evidence type="ECO:0000259" key="1">
    <source>
        <dbReference type="PROSITE" id="PS51733"/>
    </source>
</evidence>
<feature type="domain" description="BPL/LPL catalytic" evidence="1">
    <location>
        <begin position="44"/>
        <end position="255"/>
    </location>
</feature>
<evidence type="ECO:0000313" key="2">
    <source>
        <dbReference type="EMBL" id="SHF54045.1"/>
    </source>
</evidence>